<evidence type="ECO:0000256" key="1">
    <source>
        <dbReference type="SAM" id="MobiDB-lite"/>
    </source>
</evidence>
<feature type="compositionally biased region" description="Polar residues" evidence="1">
    <location>
        <begin position="67"/>
        <end position="78"/>
    </location>
</feature>
<dbReference type="Proteomes" id="UP001499993">
    <property type="component" value="Unassembled WGS sequence"/>
</dbReference>
<gene>
    <name evidence="2" type="ORF">GCM10023224_18900</name>
</gene>
<feature type="region of interest" description="Disordered" evidence="1">
    <location>
        <begin position="56"/>
        <end position="78"/>
    </location>
</feature>
<comment type="caution">
    <text evidence="2">The sequence shown here is derived from an EMBL/GenBank/DDBJ whole genome shotgun (WGS) entry which is preliminary data.</text>
</comment>
<keyword evidence="3" id="KW-1185">Reference proteome</keyword>
<reference evidence="3" key="1">
    <citation type="journal article" date="2019" name="Int. J. Syst. Evol. Microbiol.">
        <title>The Global Catalogue of Microorganisms (GCM) 10K type strain sequencing project: providing services to taxonomists for standard genome sequencing and annotation.</title>
        <authorList>
            <consortium name="The Broad Institute Genomics Platform"/>
            <consortium name="The Broad Institute Genome Sequencing Center for Infectious Disease"/>
            <person name="Wu L."/>
            <person name="Ma J."/>
        </authorList>
    </citation>
    <scope>NUCLEOTIDE SEQUENCE [LARGE SCALE GENOMIC DNA]</scope>
    <source>
        <strain evidence="3">JCM 18123</strain>
    </source>
</reference>
<protein>
    <recommendedName>
        <fullName evidence="4">Transposase IS4-like domain-containing protein</fullName>
    </recommendedName>
</protein>
<evidence type="ECO:0008006" key="4">
    <source>
        <dbReference type="Google" id="ProtNLM"/>
    </source>
</evidence>
<organism evidence="2 3">
    <name type="scientific">Streptomonospora halophila</name>
    <dbReference type="NCBI Taxonomy" id="427369"/>
    <lineage>
        <taxon>Bacteria</taxon>
        <taxon>Bacillati</taxon>
        <taxon>Actinomycetota</taxon>
        <taxon>Actinomycetes</taxon>
        <taxon>Streptosporangiales</taxon>
        <taxon>Nocardiopsidaceae</taxon>
        <taxon>Streptomonospora</taxon>
    </lineage>
</organism>
<evidence type="ECO:0000313" key="2">
    <source>
        <dbReference type="EMBL" id="GAA4937962.1"/>
    </source>
</evidence>
<proteinExistence type="predicted"/>
<name>A0ABP9GDD7_9ACTN</name>
<dbReference type="EMBL" id="BAABIK010000008">
    <property type="protein sequence ID" value="GAA4937962.1"/>
    <property type="molecule type" value="Genomic_DNA"/>
</dbReference>
<accession>A0ABP9GDD7</accession>
<evidence type="ECO:0000313" key="3">
    <source>
        <dbReference type="Proteomes" id="UP001499993"/>
    </source>
</evidence>
<sequence length="97" mass="10727">MRRWVREVATGKVARTYAYLVTSLPAERIGAAALAGLVRRHWRIEARHHVRDVSFGEDASRTRTGHAPQNTAMPKATDSVSRWWSRVCSAPVASGAS</sequence>
<dbReference type="RefSeq" id="WP_345556284.1">
    <property type="nucleotide sequence ID" value="NZ_BAABIK010000008.1"/>
</dbReference>